<reference evidence="2" key="1">
    <citation type="journal article" date="2020" name="G3 (Bethesda)">
        <title>High-Quality Assemblies for Three Invasive Social Wasps from the &lt;i&gt;Vespula&lt;/i&gt; Genus.</title>
        <authorList>
            <person name="Harrop T.W.R."/>
            <person name="Guhlin J."/>
            <person name="McLaughlin G.M."/>
            <person name="Permina E."/>
            <person name="Stockwell P."/>
            <person name="Gilligan J."/>
            <person name="Le Lec M.F."/>
            <person name="Gruber M.A.M."/>
            <person name="Quinn O."/>
            <person name="Lovegrove M."/>
            <person name="Duncan E.J."/>
            <person name="Remnant E.J."/>
            <person name="Van Eeckhoven J."/>
            <person name="Graham B."/>
            <person name="Knapp R.A."/>
            <person name="Langford K.W."/>
            <person name="Kronenberg Z."/>
            <person name="Press M.O."/>
            <person name="Eacker S.M."/>
            <person name="Wilson-Rankin E.E."/>
            <person name="Purcell J."/>
            <person name="Lester P.J."/>
            <person name="Dearden P.K."/>
        </authorList>
    </citation>
    <scope>NUCLEOTIDE SEQUENCE</scope>
    <source>
        <strain evidence="2">Linc-1</strain>
    </source>
</reference>
<evidence type="ECO:0000313" key="2">
    <source>
        <dbReference type="EMBL" id="KAF7381222.1"/>
    </source>
</evidence>
<accession>A0A834J601</accession>
<gene>
    <name evidence="2" type="ORF">HZH68_016097</name>
</gene>
<dbReference type="EMBL" id="JACSDZ010000022">
    <property type="protein sequence ID" value="KAF7381222.1"/>
    <property type="molecule type" value="Genomic_DNA"/>
</dbReference>
<keyword evidence="3" id="KW-1185">Reference proteome</keyword>
<evidence type="ECO:0000256" key="1">
    <source>
        <dbReference type="SAM" id="MobiDB-lite"/>
    </source>
</evidence>
<comment type="caution">
    <text evidence="2">The sequence shown here is derived from an EMBL/GenBank/DDBJ whole genome shotgun (WGS) entry which is preliminary data.</text>
</comment>
<organism evidence="2 3">
    <name type="scientific">Vespula germanica</name>
    <name type="common">German yellow jacket</name>
    <name type="synonym">Paravespula germanica</name>
    <dbReference type="NCBI Taxonomy" id="30212"/>
    <lineage>
        <taxon>Eukaryota</taxon>
        <taxon>Metazoa</taxon>
        <taxon>Ecdysozoa</taxon>
        <taxon>Arthropoda</taxon>
        <taxon>Hexapoda</taxon>
        <taxon>Insecta</taxon>
        <taxon>Pterygota</taxon>
        <taxon>Neoptera</taxon>
        <taxon>Endopterygota</taxon>
        <taxon>Hymenoptera</taxon>
        <taxon>Apocrita</taxon>
        <taxon>Aculeata</taxon>
        <taxon>Vespoidea</taxon>
        <taxon>Vespidae</taxon>
        <taxon>Vespinae</taxon>
        <taxon>Vespula</taxon>
    </lineage>
</organism>
<dbReference type="Proteomes" id="UP000617340">
    <property type="component" value="Unassembled WGS sequence"/>
</dbReference>
<dbReference type="AlphaFoldDB" id="A0A834J601"/>
<name>A0A834J601_VESGE</name>
<proteinExistence type="predicted"/>
<protein>
    <submittedName>
        <fullName evidence="2">Uncharacterized protein</fullName>
    </submittedName>
</protein>
<feature type="region of interest" description="Disordered" evidence="1">
    <location>
        <begin position="88"/>
        <end position="114"/>
    </location>
</feature>
<evidence type="ECO:0000313" key="3">
    <source>
        <dbReference type="Proteomes" id="UP000617340"/>
    </source>
</evidence>
<sequence>MHGSIPQIRCPSSSETILSEKRLKRLKFQVRANFVSHRYFQDLYRVFLAAVELHGTIVEIRNDKKNLRKINDASKKENLLIGAVVIVEEEEEEGNEEEKEEEEEEEEEGKEEVD</sequence>